<name>A0A1F7SFD1_9BACT</name>
<dbReference type="PANTHER" id="PTHR12592:SF0">
    <property type="entry name" value="ATP-DEPENDENT (S)-NAD(P)H-HYDRATE DEHYDRATASE"/>
    <property type="match status" value="1"/>
</dbReference>
<comment type="function">
    <text evidence="17">Catalyzes the dehydration of the S-form of NAD(P)HX at the expense of ADP, which is converted to AMP. Together with NAD(P)HX epimerase, which catalyzes the epimerization of the S- and R-forms, the enzyme allows the repair of both epimers of NAD(P)HX, a damaged form of NAD(P)H that is a result of enzymatic or heat-dependent hydration.</text>
</comment>
<keyword evidence="7 17" id="KW-0067">ATP-binding</keyword>
<evidence type="ECO:0000256" key="4">
    <source>
        <dbReference type="ARBA" id="ARBA00009524"/>
    </source>
</evidence>
<keyword evidence="8 17" id="KW-0521">NADP</keyword>
<dbReference type="InterPro" id="IPR030677">
    <property type="entry name" value="Nnr"/>
</dbReference>
<dbReference type="EC" id="5.1.99.6" evidence="19"/>
<dbReference type="InterPro" id="IPR004443">
    <property type="entry name" value="YjeF_N_dom"/>
</dbReference>
<organism evidence="22 23">
    <name type="scientific">Candidatus Schekmanbacteria bacterium RIFCSPLOWO2_12_FULL_38_15</name>
    <dbReference type="NCBI Taxonomy" id="1817883"/>
    <lineage>
        <taxon>Bacteria</taxon>
        <taxon>Candidatus Schekmaniibacteriota</taxon>
    </lineage>
</organism>
<dbReference type="GO" id="GO:0046872">
    <property type="term" value="F:metal ion binding"/>
    <property type="evidence" value="ECO:0007669"/>
    <property type="project" value="UniProtKB-UniRule"/>
</dbReference>
<dbReference type="GO" id="GO:0052855">
    <property type="term" value="F:ADP-dependent NAD(P)H-hydrate dehydratase activity"/>
    <property type="evidence" value="ECO:0007669"/>
    <property type="project" value="UniProtKB-UniRule"/>
</dbReference>
<dbReference type="HAMAP" id="MF_01965">
    <property type="entry name" value="NADHX_dehydratase"/>
    <property type="match status" value="1"/>
</dbReference>
<evidence type="ECO:0000256" key="14">
    <source>
        <dbReference type="ARBA" id="ARBA00025153"/>
    </source>
</evidence>
<evidence type="ECO:0000256" key="9">
    <source>
        <dbReference type="ARBA" id="ARBA00022958"/>
    </source>
</evidence>
<dbReference type="PANTHER" id="PTHR12592">
    <property type="entry name" value="ATP-DEPENDENT (S)-NAD(P)H-HYDRATE DEHYDRATASE FAMILY MEMBER"/>
    <property type="match status" value="1"/>
</dbReference>
<dbReference type="PROSITE" id="PS51385">
    <property type="entry name" value="YJEF_N"/>
    <property type="match status" value="1"/>
</dbReference>
<comment type="catalytic activity">
    <reaction evidence="15 17 19">
        <text>(6S)-NADHX + ADP = AMP + phosphate + NADH + H(+)</text>
        <dbReference type="Rhea" id="RHEA:32223"/>
        <dbReference type="ChEBI" id="CHEBI:15378"/>
        <dbReference type="ChEBI" id="CHEBI:43474"/>
        <dbReference type="ChEBI" id="CHEBI:57945"/>
        <dbReference type="ChEBI" id="CHEBI:64074"/>
        <dbReference type="ChEBI" id="CHEBI:456215"/>
        <dbReference type="ChEBI" id="CHEBI:456216"/>
        <dbReference type="EC" id="4.2.1.136"/>
    </reaction>
</comment>
<evidence type="ECO:0000256" key="12">
    <source>
        <dbReference type="ARBA" id="ARBA00023239"/>
    </source>
</evidence>
<evidence type="ECO:0000256" key="10">
    <source>
        <dbReference type="ARBA" id="ARBA00023027"/>
    </source>
</evidence>
<feature type="binding site" evidence="18">
    <location>
        <position position="147"/>
    </location>
    <ligand>
        <name>(6S)-NADPHX</name>
        <dbReference type="ChEBI" id="CHEBI:64076"/>
    </ligand>
</feature>
<evidence type="ECO:0000256" key="18">
    <source>
        <dbReference type="HAMAP-Rule" id="MF_01966"/>
    </source>
</evidence>
<feature type="binding site" evidence="18">
    <location>
        <position position="132"/>
    </location>
    <ligand>
        <name>K(+)</name>
        <dbReference type="ChEBI" id="CHEBI:29103"/>
    </ligand>
</feature>
<evidence type="ECO:0000256" key="6">
    <source>
        <dbReference type="ARBA" id="ARBA00022741"/>
    </source>
</evidence>
<comment type="similarity">
    <text evidence="17">Belongs to the NnrD/CARKD family.</text>
</comment>
<feature type="binding site" evidence="17">
    <location>
        <position position="455"/>
    </location>
    <ligand>
        <name>AMP</name>
        <dbReference type="ChEBI" id="CHEBI:456215"/>
    </ligand>
</feature>
<dbReference type="PIRSF" id="PIRSF017184">
    <property type="entry name" value="Nnr"/>
    <property type="match status" value="1"/>
</dbReference>
<keyword evidence="11 18" id="KW-0413">Isomerase</keyword>
<comment type="function">
    <text evidence="18">Catalyzes the epimerization of the S- and R-forms of NAD(P)HX, a damaged form of NAD(P)H that is a result of enzymatic or heat-dependent hydration. This is a prerequisite for the S-specific NAD(P)H-hydrate dehydratase to allow the repair of both epimers of NAD(P)HX.</text>
</comment>
<feature type="binding site" evidence="18">
    <location>
        <position position="168"/>
    </location>
    <ligand>
        <name>K(+)</name>
        <dbReference type="ChEBI" id="CHEBI:29103"/>
    </ligand>
</feature>
<dbReference type="PROSITE" id="PS01050">
    <property type="entry name" value="YJEF_C_2"/>
    <property type="match status" value="1"/>
</dbReference>
<feature type="binding site" evidence="17">
    <location>
        <position position="267"/>
    </location>
    <ligand>
        <name>(6S)-NADPHX</name>
        <dbReference type="ChEBI" id="CHEBI:64076"/>
    </ligand>
</feature>
<proteinExistence type="inferred from homology"/>
<feature type="binding site" evidence="18">
    <location>
        <begin position="59"/>
        <end position="63"/>
    </location>
    <ligand>
        <name>(6S)-NADPHX</name>
        <dbReference type="ChEBI" id="CHEBI:64076"/>
    </ligand>
</feature>
<dbReference type="InterPro" id="IPR029056">
    <property type="entry name" value="Ribokinase-like"/>
</dbReference>
<accession>A0A1F7SFD1</accession>
<evidence type="ECO:0000256" key="11">
    <source>
        <dbReference type="ARBA" id="ARBA00023235"/>
    </source>
</evidence>
<feature type="binding site" evidence="17">
    <location>
        <begin position="426"/>
        <end position="430"/>
    </location>
    <ligand>
        <name>AMP</name>
        <dbReference type="ChEBI" id="CHEBI:456215"/>
    </ligand>
</feature>
<reference evidence="22 23" key="1">
    <citation type="journal article" date="2016" name="Nat. Commun.">
        <title>Thousands of microbial genomes shed light on interconnected biogeochemical processes in an aquifer system.</title>
        <authorList>
            <person name="Anantharaman K."/>
            <person name="Brown C.T."/>
            <person name="Hug L.A."/>
            <person name="Sharon I."/>
            <person name="Castelle C.J."/>
            <person name="Probst A.J."/>
            <person name="Thomas B.C."/>
            <person name="Singh A."/>
            <person name="Wilkins M.J."/>
            <person name="Karaoz U."/>
            <person name="Brodie E.L."/>
            <person name="Williams K.H."/>
            <person name="Hubbard S.S."/>
            <person name="Banfield J.F."/>
        </authorList>
    </citation>
    <scope>NUCLEOTIDE SEQUENCE [LARGE SCALE GENOMIC DNA]</scope>
</reference>
<feature type="binding site" evidence="17">
    <location>
        <position position="456"/>
    </location>
    <ligand>
        <name>(6S)-NADPHX</name>
        <dbReference type="ChEBI" id="CHEBI:64076"/>
    </ligand>
</feature>
<dbReference type="GO" id="GO:0110051">
    <property type="term" value="P:metabolite repair"/>
    <property type="evidence" value="ECO:0007669"/>
    <property type="project" value="TreeGrafter"/>
</dbReference>
<keyword evidence="13" id="KW-0511">Multifunctional enzyme</keyword>
<dbReference type="PROSITE" id="PS51383">
    <property type="entry name" value="YJEF_C_3"/>
    <property type="match status" value="1"/>
</dbReference>
<dbReference type="HAMAP" id="MF_01966">
    <property type="entry name" value="NADHX_epimerase"/>
    <property type="match status" value="1"/>
</dbReference>
<dbReference type="InterPro" id="IPR017953">
    <property type="entry name" value="Carbohydrate_kinase_pred_CS"/>
</dbReference>
<dbReference type="NCBIfam" id="TIGR00196">
    <property type="entry name" value="yjeF_cterm"/>
    <property type="match status" value="1"/>
</dbReference>
<dbReference type="STRING" id="1817883.A3G31_10795"/>
<dbReference type="GO" id="GO:0046496">
    <property type="term" value="P:nicotinamide nucleotide metabolic process"/>
    <property type="evidence" value="ECO:0007669"/>
    <property type="project" value="UniProtKB-UniRule"/>
</dbReference>
<evidence type="ECO:0000313" key="23">
    <source>
        <dbReference type="Proteomes" id="UP000178082"/>
    </source>
</evidence>
<comment type="caution">
    <text evidence="22">The sequence shown here is derived from an EMBL/GenBank/DDBJ whole genome shotgun (WGS) entry which is preliminary data.</text>
</comment>
<feature type="binding site" evidence="18">
    <location>
        <begin position="136"/>
        <end position="142"/>
    </location>
    <ligand>
        <name>(6S)-NADPHX</name>
        <dbReference type="ChEBI" id="CHEBI:64076"/>
    </ligand>
</feature>
<keyword evidence="5 18" id="KW-0479">Metal-binding</keyword>
<dbReference type="InterPro" id="IPR000631">
    <property type="entry name" value="CARKD"/>
</dbReference>
<comment type="similarity">
    <text evidence="18">Belongs to the NnrE/AIBP family.</text>
</comment>
<comment type="cofactor">
    <cofactor evidence="18 19">
        <name>K(+)</name>
        <dbReference type="ChEBI" id="CHEBI:29103"/>
    </cofactor>
    <text evidence="18 19">Binds 1 potassium ion per subunit.</text>
</comment>
<dbReference type="Proteomes" id="UP000178082">
    <property type="component" value="Unassembled WGS sequence"/>
</dbReference>
<gene>
    <name evidence="18" type="primary">nnrE</name>
    <name evidence="17" type="synonym">nnrD</name>
    <name evidence="22" type="ORF">A3G31_10795</name>
</gene>
<dbReference type="Pfam" id="PF03853">
    <property type="entry name" value="YjeF_N"/>
    <property type="match status" value="1"/>
</dbReference>
<feature type="binding site" evidence="18">
    <location>
        <position position="165"/>
    </location>
    <ligand>
        <name>(6S)-NADPHX</name>
        <dbReference type="ChEBI" id="CHEBI:64076"/>
    </ligand>
</feature>
<dbReference type="AlphaFoldDB" id="A0A1F7SFD1"/>
<comment type="subunit">
    <text evidence="17">Homotetramer.</text>
</comment>
<comment type="catalytic activity">
    <reaction evidence="2 18 19">
        <text>(6R)-NADPHX = (6S)-NADPHX</text>
        <dbReference type="Rhea" id="RHEA:32227"/>
        <dbReference type="ChEBI" id="CHEBI:64076"/>
        <dbReference type="ChEBI" id="CHEBI:64077"/>
        <dbReference type="EC" id="5.1.99.6"/>
    </reaction>
</comment>
<keyword evidence="12 17" id="KW-0456">Lyase</keyword>
<evidence type="ECO:0000256" key="17">
    <source>
        <dbReference type="HAMAP-Rule" id="MF_01965"/>
    </source>
</evidence>
<comment type="similarity">
    <text evidence="4 19">In the C-terminal section; belongs to the NnrD/CARKD family.</text>
</comment>
<evidence type="ECO:0000256" key="16">
    <source>
        <dbReference type="ARBA" id="ARBA00049209"/>
    </source>
</evidence>
<dbReference type="EC" id="4.2.1.136" evidence="19"/>
<comment type="catalytic activity">
    <reaction evidence="1 18 19">
        <text>(6R)-NADHX = (6S)-NADHX</text>
        <dbReference type="Rhea" id="RHEA:32215"/>
        <dbReference type="ChEBI" id="CHEBI:64074"/>
        <dbReference type="ChEBI" id="CHEBI:64075"/>
        <dbReference type="EC" id="5.1.99.6"/>
    </reaction>
</comment>
<dbReference type="EMBL" id="MGDI01000031">
    <property type="protein sequence ID" value="OGL52469.1"/>
    <property type="molecule type" value="Genomic_DNA"/>
</dbReference>
<feature type="binding site" evidence="17">
    <location>
        <position position="389"/>
    </location>
    <ligand>
        <name>(6S)-NADPHX</name>
        <dbReference type="ChEBI" id="CHEBI:64076"/>
    </ligand>
</feature>
<evidence type="ECO:0000256" key="5">
    <source>
        <dbReference type="ARBA" id="ARBA00022723"/>
    </source>
</evidence>
<evidence type="ECO:0000256" key="3">
    <source>
        <dbReference type="ARBA" id="ARBA00006001"/>
    </source>
</evidence>
<dbReference type="GO" id="GO:0005524">
    <property type="term" value="F:ATP binding"/>
    <property type="evidence" value="ECO:0007669"/>
    <property type="project" value="UniProtKB-UniRule"/>
</dbReference>
<evidence type="ECO:0000256" key="8">
    <source>
        <dbReference type="ARBA" id="ARBA00022857"/>
    </source>
</evidence>
<keyword evidence="10 17" id="KW-0520">NAD</keyword>
<dbReference type="SUPFAM" id="SSF53613">
    <property type="entry name" value="Ribokinase-like"/>
    <property type="match status" value="1"/>
</dbReference>
<evidence type="ECO:0000313" key="22">
    <source>
        <dbReference type="EMBL" id="OGL52469.1"/>
    </source>
</evidence>
<feature type="domain" description="YjeF C-terminal" evidence="20">
    <location>
        <begin position="232"/>
        <end position="515"/>
    </location>
</feature>
<evidence type="ECO:0000256" key="1">
    <source>
        <dbReference type="ARBA" id="ARBA00000013"/>
    </source>
</evidence>
<evidence type="ECO:0000259" key="21">
    <source>
        <dbReference type="PROSITE" id="PS51385"/>
    </source>
</evidence>
<dbReference type="Gene3D" id="3.40.1190.20">
    <property type="match status" value="1"/>
</dbReference>
<dbReference type="SUPFAM" id="SSF64153">
    <property type="entry name" value="YjeF N-terminal domain-like"/>
    <property type="match status" value="1"/>
</dbReference>
<dbReference type="GO" id="GO:0052856">
    <property type="term" value="F:NAD(P)HX epimerase activity"/>
    <property type="evidence" value="ECO:0007669"/>
    <property type="project" value="UniProtKB-UniRule"/>
</dbReference>
<feature type="domain" description="YjeF N-terminal" evidence="21">
    <location>
        <begin position="9"/>
        <end position="222"/>
    </location>
</feature>
<evidence type="ECO:0000256" key="2">
    <source>
        <dbReference type="ARBA" id="ARBA00000909"/>
    </source>
</evidence>
<dbReference type="CDD" id="cd01171">
    <property type="entry name" value="YXKO-related"/>
    <property type="match status" value="1"/>
</dbReference>
<dbReference type="Gene3D" id="3.40.50.10260">
    <property type="entry name" value="YjeF N-terminal domain"/>
    <property type="match status" value="1"/>
</dbReference>
<comment type="catalytic activity">
    <reaction evidence="16 17 19">
        <text>(6S)-NADPHX + ADP = AMP + phosphate + NADPH + H(+)</text>
        <dbReference type="Rhea" id="RHEA:32235"/>
        <dbReference type="ChEBI" id="CHEBI:15378"/>
        <dbReference type="ChEBI" id="CHEBI:43474"/>
        <dbReference type="ChEBI" id="CHEBI:57783"/>
        <dbReference type="ChEBI" id="CHEBI:64076"/>
        <dbReference type="ChEBI" id="CHEBI:456215"/>
        <dbReference type="ChEBI" id="CHEBI:456216"/>
        <dbReference type="EC" id="4.2.1.136"/>
    </reaction>
</comment>
<comment type="similarity">
    <text evidence="3 19">In the N-terminal section; belongs to the NnrE/AIBP family.</text>
</comment>
<protein>
    <recommendedName>
        <fullName evidence="19">Bifunctional NAD(P)H-hydrate repair enzyme</fullName>
    </recommendedName>
    <alternativeName>
        <fullName evidence="19">Nicotinamide nucleotide repair protein</fullName>
    </alternativeName>
    <domain>
        <recommendedName>
            <fullName evidence="19">ADP-dependent (S)-NAD(P)H-hydrate dehydratase</fullName>
            <ecNumber evidence="19">4.2.1.136</ecNumber>
        </recommendedName>
        <alternativeName>
            <fullName evidence="19">ADP-dependent NAD(P)HX dehydratase</fullName>
        </alternativeName>
    </domain>
    <domain>
        <recommendedName>
            <fullName evidence="19">NAD(P)H-hydrate epimerase</fullName>
            <ecNumber evidence="19">5.1.99.6</ecNumber>
        </recommendedName>
    </domain>
</protein>
<dbReference type="Pfam" id="PF01256">
    <property type="entry name" value="Carb_kinase"/>
    <property type="match status" value="1"/>
</dbReference>
<evidence type="ECO:0000256" key="7">
    <source>
        <dbReference type="ARBA" id="ARBA00022840"/>
    </source>
</evidence>
<evidence type="ECO:0000256" key="15">
    <source>
        <dbReference type="ARBA" id="ARBA00048238"/>
    </source>
</evidence>
<comment type="cofactor">
    <cofactor evidence="17">
        <name>Mg(2+)</name>
        <dbReference type="ChEBI" id="CHEBI:18420"/>
    </cofactor>
</comment>
<dbReference type="NCBIfam" id="TIGR00197">
    <property type="entry name" value="yjeF_nterm"/>
    <property type="match status" value="1"/>
</dbReference>
<dbReference type="InterPro" id="IPR036652">
    <property type="entry name" value="YjeF_N_dom_sf"/>
</dbReference>
<comment type="function">
    <text evidence="14 19">Bifunctional enzyme that catalyzes the epimerization of the S- and R-forms of NAD(P)HX and the dehydration of the S-form of NAD(P)HX at the expense of ADP, which is converted to AMP. This allows the repair of both epimers of NAD(P)HX, a damaged form of NAD(P)H that is a result of enzymatic or heat-dependent hydration.</text>
</comment>
<keyword evidence="6 17" id="KW-0547">Nucleotide-binding</keyword>
<feature type="binding site" evidence="18">
    <location>
        <position position="60"/>
    </location>
    <ligand>
        <name>K(+)</name>
        <dbReference type="ChEBI" id="CHEBI:29103"/>
    </ligand>
</feature>
<feature type="binding site" evidence="17">
    <location>
        <position position="338"/>
    </location>
    <ligand>
        <name>(6S)-NADPHX</name>
        <dbReference type="ChEBI" id="CHEBI:64076"/>
    </ligand>
</feature>
<evidence type="ECO:0000256" key="13">
    <source>
        <dbReference type="ARBA" id="ARBA00023268"/>
    </source>
</evidence>
<evidence type="ECO:0000256" key="19">
    <source>
        <dbReference type="PIRNR" id="PIRNR017184"/>
    </source>
</evidence>
<sequence>MKIVTAQEMREIDRKAIEGWGIPGVILMENAGLSVLSCIEEYFGDLRGLRVTIVAGKGNNGGDGCVVARHIKNSGGEPLIVLLAERKNIKGDARINLKTAIKGGIDVIEVSGKERFSLKVKRIIEDSDIIVDAIFGTGLSEGVKGFYGDVIEYINGLEIPVVSIDLPSGISSDTGEIIGPSIAADLTVALCLPKISLVSYPAARFAGVVEIGDIGIPVKIIDESRIKTFLIEEEEIAGLLKPRRENAHKGDFGHVLVIAGSTGRTGAATMTSEAALKSGAGLATLAIPESLNPIVEMKLTEVMSLPVPETSEKTFSKKAEKIMLEFSRGKTVAVIGPGISTNTETCEVVRSLIKKLDVPVVLDADGINALQGDAKILKSAKKDVVITPHPGEMGRLCGLSAKEVQKNRIEVARDFARANRVYVVLKGKNTVVSGPDGTVFVNLTGNPGMASGGAGDVLTGMIAGFISQGFSPIDAAKAGVYLHGLSGDIMAEKRGEMSLTAMDILKGIPAAIREILSQKSMKIVSQG</sequence>
<evidence type="ECO:0000259" key="20">
    <source>
        <dbReference type="PROSITE" id="PS51383"/>
    </source>
</evidence>
<keyword evidence="9 18" id="KW-0630">Potassium</keyword>